<feature type="coiled-coil region" evidence="1">
    <location>
        <begin position="239"/>
        <end position="334"/>
    </location>
</feature>
<organism evidence="3 4">
    <name type="scientific">Candidatus Scalindua brodae</name>
    <dbReference type="NCBI Taxonomy" id="237368"/>
    <lineage>
        <taxon>Bacteria</taxon>
        <taxon>Pseudomonadati</taxon>
        <taxon>Planctomycetota</taxon>
        <taxon>Candidatus Brocadiia</taxon>
        <taxon>Candidatus Brocadiales</taxon>
        <taxon>Candidatus Scalinduaceae</taxon>
        <taxon>Candidatus Scalindua</taxon>
    </lineage>
</organism>
<sequence length="509" mass="57756">MWIIPTIIFGIGGVVYALKLPDIYESKCVMSVEKSEVFNNLLPDARGERSSSVVLESVRARMLGWQSVVQVIRSVGLDKGIPQDASDDLEGLYRELVKEASFRTKGKDLIEVAYRGENPETTFRVVDGLVANFMEQSLKLTRNDADETVDFIEEDLKRLKRDLDEAERLLREFEEKHLDELPGSENSKMSKLAAAERELVEINGTLMILNEKNSFIEEKVSKEAKTMTGEIVRIPNPRVNELNKHINDLEIELTTLRAKYFDEHPSIVMKQKSLKRLKEMLEREEEKVVSEETVVSNPLHENMLTNQFQGQLEIKSLQRRRKELEKKIATLTEAVSHMPSIKQNLTKLVRGYDVSKEMYQQRLMQKSRADLMREMSLDAKTNPYNIVEPPRVSYEPIKSVKLKIMAMGVFLGAGLGIGLIIGLDTIDTRFKTMDEIQEYLSIPALGVVPLIVTNTDVRKQVRKKIIVAGSLAILVITTACVCLIVPPVRNMVSDKAAVGWNKLSEIIKK</sequence>
<evidence type="ECO:0000256" key="2">
    <source>
        <dbReference type="SAM" id="Phobius"/>
    </source>
</evidence>
<keyword evidence="1" id="KW-0175">Coiled coil</keyword>
<dbReference type="PANTHER" id="PTHR32309">
    <property type="entry name" value="TYROSINE-PROTEIN KINASE"/>
    <property type="match status" value="1"/>
</dbReference>
<feature type="coiled-coil region" evidence="1">
    <location>
        <begin position="142"/>
        <end position="212"/>
    </location>
</feature>
<keyword evidence="2" id="KW-0812">Transmembrane</keyword>
<proteinExistence type="predicted"/>
<evidence type="ECO:0000256" key="1">
    <source>
        <dbReference type="SAM" id="Coils"/>
    </source>
</evidence>
<dbReference type="EMBL" id="JRYO01000190">
    <property type="protein sequence ID" value="KHE91575.1"/>
    <property type="molecule type" value="Genomic_DNA"/>
</dbReference>
<keyword evidence="2" id="KW-0472">Membrane</keyword>
<comment type="caution">
    <text evidence="3">The sequence shown here is derived from an EMBL/GenBank/DDBJ whole genome shotgun (WGS) entry which is preliminary data.</text>
</comment>
<dbReference type="InterPro" id="IPR050445">
    <property type="entry name" value="Bact_polysacc_biosynth/exp"/>
</dbReference>
<dbReference type="Proteomes" id="UP000030652">
    <property type="component" value="Unassembled WGS sequence"/>
</dbReference>
<feature type="transmembrane region" description="Helical" evidence="2">
    <location>
        <begin position="404"/>
        <end position="423"/>
    </location>
</feature>
<dbReference type="AlphaFoldDB" id="A0A0B0ELJ4"/>
<accession>A0A0B0ELJ4</accession>
<feature type="transmembrane region" description="Helical" evidence="2">
    <location>
        <begin position="465"/>
        <end position="486"/>
    </location>
</feature>
<keyword evidence="2" id="KW-1133">Transmembrane helix</keyword>
<reference evidence="3 4" key="1">
    <citation type="submission" date="2014-10" db="EMBL/GenBank/DDBJ databases">
        <title>Draft genome of anammox bacterium scalindua brodae, obtained using differential coverage binning of sequence data from two enrichment reactors.</title>
        <authorList>
            <person name="Speth D.R."/>
            <person name="Russ L."/>
            <person name="Kartal B."/>
            <person name="Op den Camp H.J."/>
            <person name="Dutilh B.E."/>
            <person name="Jetten M.S."/>
        </authorList>
    </citation>
    <scope>NUCLEOTIDE SEQUENCE [LARGE SCALE GENOMIC DNA]</scope>
    <source>
        <strain evidence="3">RU1</strain>
    </source>
</reference>
<name>A0A0B0ELJ4_9BACT</name>
<evidence type="ECO:0000313" key="3">
    <source>
        <dbReference type="EMBL" id="KHE91575.1"/>
    </source>
</evidence>
<protein>
    <submittedName>
        <fullName evidence="3">Exopolysaccharide biosynthesis protein</fullName>
    </submittedName>
</protein>
<dbReference type="eggNOG" id="COG3206">
    <property type="taxonomic scope" value="Bacteria"/>
</dbReference>
<gene>
    <name evidence="3" type="ORF">SCABRO_02684</name>
</gene>
<dbReference type="PANTHER" id="PTHR32309:SF31">
    <property type="entry name" value="CAPSULAR EXOPOLYSACCHARIDE FAMILY"/>
    <property type="match status" value="1"/>
</dbReference>
<evidence type="ECO:0000313" key="4">
    <source>
        <dbReference type="Proteomes" id="UP000030652"/>
    </source>
</evidence>